<keyword evidence="3" id="KW-1185">Reference proteome</keyword>
<dbReference type="KEGG" id="ccoe:CETAM_04625"/>
<feature type="transmembrane region" description="Helical" evidence="1">
    <location>
        <begin position="79"/>
        <end position="99"/>
    </location>
</feature>
<name>A0A6B8VZS1_9CORY</name>
<dbReference type="Proteomes" id="UP000425178">
    <property type="component" value="Chromosome"/>
</dbReference>
<dbReference type="AlphaFoldDB" id="A0A6B8VZS1"/>
<evidence type="ECO:0000256" key="1">
    <source>
        <dbReference type="SAM" id="Phobius"/>
    </source>
</evidence>
<proteinExistence type="predicted"/>
<sequence length="290" mass="30616">MTDNDPRPHRLLGMALIVLGFGAATVALVGPLGAGWLEYHVSPGAAGQARGGDVAGLMLVAPVAFAAGILVLRHHRLGPVLALSPAAYGMYMYFQLGVSGDSARYPGNSEYFFPLLLGLFVLCGLIMLMAARVPAPDLGSPSHRLDRTIGVYLLLVSAFLVFGLHLPGLLAVWRGQPTVEYLADPGLFWLVKMMDLGVIVPISILVGISLLRTPRRAGLLRYGMTGWAALLASSVAGMAVVMQTTGDPAASGIITVAFSVFALLAIVLAVLVHRPLVTAQEPDRGRRMAE</sequence>
<keyword evidence="1" id="KW-1133">Transmembrane helix</keyword>
<keyword evidence="1" id="KW-0472">Membrane</keyword>
<feature type="transmembrane region" description="Helical" evidence="1">
    <location>
        <begin position="111"/>
        <end position="131"/>
    </location>
</feature>
<feature type="transmembrane region" description="Helical" evidence="1">
    <location>
        <begin position="223"/>
        <end position="243"/>
    </location>
</feature>
<feature type="transmembrane region" description="Helical" evidence="1">
    <location>
        <begin position="151"/>
        <end position="173"/>
    </location>
</feature>
<evidence type="ECO:0000313" key="2">
    <source>
        <dbReference type="EMBL" id="QGU04196.1"/>
    </source>
</evidence>
<protein>
    <submittedName>
        <fullName evidence="2">Uncharacterized protein</fullName>
    </submittedName>
</protein>
<keyword evidence="1" id="KW-0812">Transmembrane</keyword>
<reference evidence="2 3" key="1">
    <citation type="journal article" date="2021" name="Int. J. Syst. Evol. Microbiol.">
        <title>Classification of three corynebacterial strains isolated from a small paddock in North Rhine-Westphalia: proposal of &lt;i&gt;Corynebacterium kalinowskii&lt;/i&gt; sp. nov., &lt;i&gt;Corynebacterium comes&lt;/i&gt; sp. nov. and &lt;i&gt;Corynebacterium occultum&lt;/i&gt; sp. nov.</title>
        <authorList>
            <person name="Schaffert L."/>
            <person name="Ruwe M."/>
            <person name="Milse J."/>
            <person name="Hanuschka K."/>
            <person name="Ortseifen V."/>
            <person name="Droste J."/>
            <person name="Brandt D."/>
            <person name="Schl L."/>
            <person name="Kutter Y."/>
            <person name="Vinke S."/>
            <person name="Vieh P."/>
            <person name="Jacob L."/>
            <person name="L N.C."/>
            <person name="Schulte-Berndt E."/>
            <person name="Hain C."/>
            <person name="Linder M."/>
            <person name="Schmidt P."/>
            <person name="Wollenschl L."/>
            <person name="Luttermann T."/>
            <person name="Thieme E."/>
            <person name="Hassa J."/>
            <person name="Haak M."/>
            <person name="Wittchen M."/>
            <person name="Mentz A."/>
            <person name="Persicke M."/>
            <person name="Busche T."/>
            <person name="R C."/>
        </authorList>
    </citation>
    <scope>NUCLEOTIDE SEQUENCE [LARGE SCALE GENOMIC DNA]</scope>
    <source>
        <strain evidence="2 3">2019</strain>
    </source>
</reference>
<feature type="transmembrane region" description="Helical" evidence="1">
    <location>
        <begin position="193"/>
        <end position="211"/>
    </location>
</feature>
<dbReference type="RefSeq" id="WP_156227403.1">
    <property type="nucleotide sequence ID" value="NZ_CP046453.1"/>
</dbReference>
<feature type="transmembrane region" description="Helical" evidence="1">
    <location>
        <begin position="249"/>
        <end position="272"/>
    </location>
</feature>
<gene>
    <name evidence="2" type="ORF">CETAM_04625</name>
</gene>
<feature type="transmembrane region" description="Helical" evidence="1">
    <location>
        <begin position="12"/>
        <end position="34"/>
    </location>
</feature>
<organism evidence="2 3">
    <name type="scientific">Corynebacterium comes</name>
    <dbReference type="NCBI Taxonomy" id="2675218"/>
    <lineage>
        <taxon>Bacteria</taxon>
        <taxon>Bacillati</taxon>
        <taxon>Actinomycetota</taxon>
        <taxon>Actinomycetes</taxon>
        <taxon>Mycobacteriales</taxon>
        <taxon>Corynebacteriaceae</taxon>
        <taxon>Corynebacterium</taxon>
    </lineage>
</organism>
<dbReference type="EMBL" id="CP046453">
    <property type="protein sequence ID" value="QGU04196.1"/>
    <property type="molecule type" value="Genomic_DNA"/>
</dbReference>
<feature type="transmembrane region" description="Helical" evidence="1">
    <location>
        <begin position="54"/>
        <end position="72"/>
    </location>
</feature>
<evidence type="ECO:0000313" key="3">
    <source>
        <dbReference type="Proteomes" id="UP000425178"/>
    </source>
</evidence>
<accession>A0A6B8VZS1</accession>